<comment type="caution">
    <text evidence="2">The sequence shown here is derived from an EMBL/GenBank/DDBJ whole genome shotgun (WGS) entry which is preliminary data.</text>
</comment>
<dbReference type="PANTHER" id="PTHR22899">
    <property type="entry name" value="CYCLIN-RELATED F-BOX FAMILY"/>
    <property type="match status" value="1"/>
</dbReference>
<dbReference type="EMBL" id="PDUG01000005">
    <property type="protein sequence ID" value="PIC30301.1"/>
    <property type="molecule type" value="Genomic_DNA"/>
</dbReference>
<evidence type="ECO:0000313" key="3">
    <source>
        <dbReference type="Proteomes" id="UP000230233"/>
    </source>
</evidence>
<proteinExistence type="predicted"/>
<protein>
    <recommendedName>
        <fullName evidence="1">F-box domain-containing protein</fullName>
    </recommendedName>
</protein>
<sequence>MPISILSLPISDLQYALNCMEIDELIAFSLCSKRTKTLVKDAKIPIEPIHAQIYQNYIILKIRSSNLREAEDESYSLFIYVDFSNPWIELDRKNGMEVWRKEGFTQSDFIAHFLNVFNISMIHALSIENIEKPFLDTVKQIIPKFNKLKISSDCSNDVAKMAFSNLSPIATKEVAVHQNLFDNENDFSKFLTRNLECAFFIDYENSLELLLNDLLVANIDTLYIINTKITEKELNRFLKLWMKGSHRFYRPKYIKLSLEKKTEHEEVFRGIKCDIGNHERRLKRADGKELLISILLTYVIFEFQ</sequence>
<reference evidence="3" key="1">
    <citation type="submission" date="2017-10" db="EMBL/GenBank/DDBJ databases">
        <title>Rapid genome shrinkage in a self-fertile nematode reveals novel sperm competition proteins.</title>
        <authorList>
            <person name="Yin D."/>
            <person name="Schwarz E.M."/>
            <person name="Thomas C.G."/>
            <person name="Felde R.L."/>
            <person name="Korf I.F."/>
            <person name="Cutter A.D."/>
            <person name="Schartner C.M."/>
            <person name="Ralston E.J."/>
            <person name="Meyer B.J."/>
            <person name="Haag E.S."/>
        </authorList>
    </citation>
    <scope>NUCLEOTIDE SEQUENCE [LARGE SCALE GENOMIC DNA]</scope>
    <source>
        <strain evidence="3">JU1422</strain>
    </source>
</reference>
<name>A0A2G5TT77_9PELO</name>
<dbReference type="PROSITE" id="PS50181">
    <property type="entry name" value="FBOX"/>
    <property type="match status" value="1"/>
</dbReference>
<dbReference type="PANTHER" id="PTHR22899:SF0">
    <property type="entry name" value="F-BOX ASSOCIATED DOMAIN-CONTAINING PROTEIN-RELATED"/>
    <property type="match status" value="1"/>
</dbReference>
<dbReference type="OrthoDB" id="5909479at2759"/>
<feature type="domain" description="F-box" evidence="1">
    <location>
        <begin position="2"/>
        <end position="57"/>
    </location>
</feature>
<evidence type="ECO:0000259" key="1">
    <source>
        <dbReference type="PROSITE" id="PS50181"/>
    </source>
</evidence>
<dbReference type="InterPro" id="IPR012885">
    <property type="entry name" value="F-box_Sdz-33"/>
</dbReference>
<accession>A0A2G5TT77</accession>
<keyword evidence="3" id="KW-1185">Reference proteome</keyword>
<dbReference type="Pfam" id="PF07735">
    <property type="entry name" value="FBA_2"/>
    <property type="match status" value="1"/>
</dbReference>
<dbReference type="Proteomes" id="UP000230233">
    <property type="component" value="Chromosome V"/>
</dbReference>
<gene>
    <name evidence="2" type="primary">Cnig_chr_V.g21589</name>
    <name evidence="2" type="ORF">B9Z55_021589</name>
</gene>
<dbReference type="InterPro" id="IPR053222">
    <property type="entry name" value="Zygotic_Embryogenesis-Asso"/>
</dbReference>
<organism evidence="2 3">
    <name type="scientific">Caenorhabditis nigoni</name>
    <dbReference type="NCBI Taxonomy" id="1611254"/>
    <lineage>
        <taxon>Eukaryota</taxon>
        <taxon>Metazoa</taxon>
        <taxon>Ecdysozoa</taxon>
        <taxon>Nematoda</taxon>
        <taxon>Chromadorea</taxon>
        <taxon>Rhabditida</taxon>
        <taxon>Rhabditina</taxon>
        <taxon>Rhabditomorpha</taxon>
        <taxon>Rhabditoidea</taxon>
        <taxon>Rhabditidae</taxon>
        <taxon>Peloderinae</taxon>
        <taxon>Caenorhabditis</taxon>
    </lineage>
</organism>
<dbReference type="InterPro" id="IPR001810">
    <property type="entry name" value="F-box_dom"/>
</dbReference>
<dbReference type="Pfam" id="PF00646">
    <property type="entry name" value="F-box"/>
    <property type="match status" value="1"/>
</dbReference>
<evidence type="ECO:0000313" key="2">
    <source>
        <dbReference type="EMBL" id="PIC30301.1"/>
    </source>
</evidence>
<dbReference type="AlphaFoldDB" id="A0A2G5TT77"/>